<evidence type="ECO:0000313" key="4">
    <source>
        <dbReference type="Proteomes" id="UP000217289"/>
    </source>
</evidence>
<name>A0A250IE50_9BACT</name>
<dbReference type="InterPro" id="IPR052347">
    <property type="entry name" value="Isochorismatase_Nicotinamidase"/>
</dbReference>
<dbReference type="PANTHER" id="PTHR11080">
    <property type="entry name" value="PYRAZINAMIDASE/NICOTINAMIDASE"/>
    <property type="match status" value="1"/>
</dbReference>
<gene>
    <name evidence="3" type="ORF">MEBOL_002856</name>
</gene>
<keyword evidence="2" id="KW-0378">Hydrolase</keyword>
<dbReference type="GO" id="GO:0016787">
    <property type="term" value="F:hydrolase activity"/>
    <property type="evidence" value="ECO:0007669"/>
    <property type="project" value="UniProtKB-KW"/>
</dbReference>
<proteinExistence type="inferred from homology"/>
<dbReference type="KEGG" id="mbd:MEBOL_002856"/>
<dbReference type="InterPro" id="IPR036380">
    <property type="entry name" value="Isochorismatase-like_sf"/>
</dbReference>
<dbReference type="Gene3D" id="3.40.50.850">
    <property type="entry name" value="Isochorismatase-like"/>
    <property type="match status" value="1"/>
</dbReference>
<comment type="similarity">
    <text evidence="1">Belongs to the isochorismatase family.</text>
</comment>
<dbReference type="Proteomes" id="UP000217289">
    <property type="component" value="Chromosome"/>
</dbReference>
<sequence length="357" mass="39324">MKKTVTKLQESPLPSFYLPAHAGSFGYGPNAGRLQTEAGAWRDAQGLTAAATDTFNLHLLLIDVQKDFCFPEGALYVGGRSGRGAIDDNRRIAEFIYKNLGALTNVTTTLDTHFAYQIFFPSFWVDQDDQPLTAHREITREQLERGQVRPNPAMAKWLCGGNYPWLLKQVKYYCEELERAGKYTLYLWPPHCLLGGDGHALAGVVQEARLFHSFVRGAQSWAEVKGGNPFTENYSVLRPEVLTRHDGQPLAQRNTQFLKTLLTSDAVVIAGQAASHCVKSSIDDLLGEILAQDAALARKVYLLTDCMSAVTVPDGKGGFHADFTPQADAALQRFADAGMHLVKSTDPLAAWPDLRIA</sequence>
<dbReference type="OrthoDB" id="9791276at2"/>
<evidence type="ECO:0000256" key="1">
    <source>
        <dbReference type="ARBA" id="ARBA00006336"/>
    </source>
</evidence>
<dbReference type="AlphaFoldDB" id="A0A250IE50"/>
<dbReference type="RefSeq" id="WP_095977974.1">
    <property type="nucleotide sequence ID" value="NZ_CP022163.1"/>
</dbReference>
<dbReference type="EMBL" id="CP022163">
    <property type="protein sequence ID" value="ATB29407.1"/>
    <property type="molecule type" value="Genomic_DNA"/>
</dbReference>
<dbReference type="PANTHER" id="PTHR11080:SF2">
    <property type="entry name" value="LD05707P"/>
    <property type="match status" value="1"/>
</dbReference>
<dbReference type="SUPFAM" id="SSF52499">
    <property type="entry name" value="Isochorismatase-like hydrolases"/>
    <property type="match status" value="1"/>
</dbReference>
<keyword evidence="4" id="KW-1185">Reference proteome</keyword>
<reference evidence="3 4" key="1">
    <citation type="submission" date="2017-06" db="EMBL/GenBank/DDBJ databases">
        <authorList>
            <person name="Kim H.J."/>
            <person name="Triplett B.A."/>
        </authorList>
    </citation>
    <scope>NUCLEOTIDE SEQUENCE [LARGE SCALE GENOMIC DNA]</scope>
    <source>
        <strain evidence="3 4">DSM 14713</strain>
    </source>
</reference>
<accession>A0A250IE50</accession>
<protein>
    <submittedName>
        <fullName evidence="3">Nicotinamidase</fullName>
    </submittedName>
</protein>
<evidence type="ECO:0000256" key="2">
    <source>
        <dbReference type="ARBA" id="ARBA00022801"/>
    </source>
</evidence>
<organism evidence="3 4">
    <name type="scientific">Melittangium boletus DSM 14713</name>
    <dbReference type="NCBI Taxonomy" id="1294270"/>
    <lineage>
        <taxon>Bacteria</taxon>
        <taxon>Pseudomonadati</taxon>
        <taxon>Myxococcota</taxon>
        <taxon>Myxococcia</taxon>
        <taxon>Myxococcales</taxon>
        <taxon>Cystobacterineae</taxon>
        <taxon>Archangiaceae</taxon>
        <taxon>Melittangium</taxon>
    </lineage>
</organism>
<evidence type="ECO:0000313" key="3">
    <source>
        <dbReference type="EMBL" id="ATB29407.1"/>
    </source>
</evidence>